<name>A0A7G9T7W4_PSEMX</name>
<evidence type="ECO:0000259" key="1">
    <source>
        <dbReference type="PROSITE" id="PS51186"/>
    </source>
</evidence>
<evidence type="ECO:0000313" key="2">
    <source>
        <dbReference type="EMBL" id="QNN76189.1"/>
    </source>
</evidence>
<dbReference type="SUPFAM" id="SSF55729">
    <property type="entry name" value="Acyl-CoA N-acyltransferases (Nat)"/>
    <property type="match status" value="1"/>
</dbReference>
<dbReference type="RefSeq" id="WP_187572054.1">
    <property type="nucleotide sequence ID" value="NZ_CP060731.1"/>
</dbReference>
<sequence>MSDVGRIELVESFPDAPTYRRLRIETGLSPKSQEAAERGLANTLYGVSLLKAGEVIGMGRVVGDGGTVFVVVDIAVRRDHQGQGLGKRIMAALDAWLRANAPPSAYVMLIADGDARHLYTQFGFAETAPASISMAYVARGPGSGD</sequence>
<gene>
    <name evidence="2" type="ORF">IAE60_09375</name>
</gene>
<dbReference type="AlphaFoldDB" id="A0A7G9T7W4"/>
<dbReference type="Pfam" id="PF13508">
    <property type="entry name" value="Acetyltransf_7"/>
    <property type="match status" value="1"/>
</dbReference>
<dbReference type="PANTHER" id="PTHR43233">
    <property type="entry name" value="FAMILY N-ACETYLTRANSFERASE, PUTATIVE (AFU_ORTHOLOGUE AFUA_6G03350)-RELATED"/>
    <property type="match status" value="1"/>
</dbReference>
<dbReference type="PANTHER" id="PTHR43233:SF1">
    <property type="entry name" value="FAMILY N-ACETYLTRANSFERASE, PUTATIVE (AFU_ORTHOLOGUE AFUA_6G03350)-RELATED"/>
    <property type="match status" value="1"/>
</dbReference>
<dbReference type="Gene3D" id="3.40.630.30">
    <property type="match status" value="1"/>
</dbReference>
<dbReference type="Proteomes" id="UP000515838">
    <property type="component" value="Chromosome"/>
</dbReference>
<proteinExistence type="predicted"/>
<dbReference type="GeneID" id="81471177"/>
<organism evidence="2 3">
    <name type="scientific">Pseudoxanthomonas mexicana</name>
    <dbReference type="NCBI Taxonomy" id="128785"/>
    <lineage>
        <taxon>Bacteria</taxon>
        <taxon>Pseudomonadati</taxon>
        <taxon>Pseudomonadota</taxon>
        <taxon>Gammaproteobacteria</taxon>
        <taxon>Lysobacterales</taxon>
        <taxon>Lysobacteraceae</taxon>
        <taxon>Pseudoxanthomonas</taxon>
    </lineage>
</organism>
<dbReference type="InterPro" id="IPR000182">
    <property type="entry name" value="GNAT_dom"/>
</dbReference>
<feature type="domain" description="N-acetyltransferase" evidence="1">
    <location>
        <begin position="7"/>
        <end position="145"/>
    </location>
</feature>
<dbReference type="EMBL" id="CP060731">
    <property type="protein sequence ID" value="QNN76189.1"/>
    <property type="molecule type" value="Genomic_DNA"/>
</dbReference>
<dbReference type="PROSITE" id="PS51186">
    <property type="entry name" value="GNAT"/>
    <property type="match status" value="1"/>
</dbReference>
<dbReference type="InterPro" id="IPR016181">
    <property type="entry name" value="Acyl_CoA_acyltransferase"/>
</dbReference>
<dbReference type="GO" id="GO:0016747">
    <property type="term" value="F:acyltransferase activity, transferring groups other than amino-acyl groups"/>
    <property type="evidence" value="ECO:0007669"/>
    <property type="project" value="InterPro"/>
</dbReference>
<dbReference type="InterPro" id="IPR053144">
    <property type="entry name" value="Acetyltransferase_Butenolide"/>
</dbReference>
<protein>
    <submittedName>
        <fullName evidence="2">GNAT family N-acetyltransferase</fullName>
    </submittedName>
</protein>
<accession>A0A7G9T7W4</accession>
<evidence type="ECO:0000313" key="3">
    <source>
        <dbReference type="Proteomes" id="UP000515838"/>
    </source>
</evidence>
<keyword evidence="2" id="KW-0808">Transferase</keyword>
<reference evidence="2 3" key="1">
    <citation type="submission" date="2020-08" db="EMBL/GenBank/DDBJ databases">
        <title>Streptomycin Non-resistant strain, P. mexicana.</title>
        <authorList>
            <person name="Ganesh-Kumar S."/>
            <person name="Zhe T."/>
            <person name="Yu Z."/>
            <person name="Min Y."/>
        </authorList>
    </citation>
    <scope>NUCLEOTIDE SEQUENCE [LARGE SCALE GENOMIC DNA]</scope>
    <source>
        <strain evidence="2 3">GTZY2</strain>
    </source>
</reference>
<dbReference type="CDD" id="cd04301">
    <property type="entry name" value="NAT_SF"/>
    <property type="match status" value="1"/>
</dbReference>